<dbReference type="eggNOG" id="KOG3656">
    <property type="taxonomic scope" value="Eukaryota"/>
</dbReference>
<dbReference type="PROSITE" id="PS00237">
    <property type="entry name" value="G_PROTEIN_RECEP_F1_1"/>
    <property type="match status" value="1"/>
</dbReference>
<keyword evidence="6 17" id="KW-1133">Transmembrane helix</keyword>
<evidence type="ECO:0000256" key="15">
    <source>
        <dbReference type="ARBA" id="ARBA00032013"/>
    </source>
</evidence>
<keyword evidence="5 16" id="KW-0812">Transmembrane</keyword>
<feature type="transmembrane region" description="Helical" evidence="17">
    <location>
        <begin position="110"/>
        <end position="135"/>
    </location>
</feature>
<dbReference type="PRINTS" id="PR01014">
    <property type="entry name" value="NRPEPTIDEY2R"/>
</dbReference>
<organism evidence="19 20">
    <name type="scientific">Anolis carolinensis</name>
    <name type="common">Green anole</name>
    <name type="synonym">American chameleon</name>
    <dbReference type="NCBI Taxonomy" id="28377"/>
    <lineage>
        <taxon>Eukaryota</taxon>
        <taxon>Metazoa</taxon>
        <taxon>Chordata</taxon>
        <taxon>Craniata</taxon>
        <taxon>Vertebrata</taxon>
        <taxon>Euteleostomi</taxon>
        <taxon>Lepidosauria</taxon>
        <taxon>Squamata</taxon>
        <taxon>Bifurcata</taxon>
        <taxon>Unidentata</taxon>
        <taxon>Episquamata</taxon>
        <taxon>Toxicofera</taxon>
        <taxon>Iguania</taxon>
        <taxon>Dactyloidae</taxon>
        <taxon>Anolis</taxon>
    </lineage>
</organism>
<evidence type="ECO:0000313" key="20">
    <source>
        <dbReference type="Proteomes" id="UP000001646"/>
    </source>
</evidence>
<evidence type="ECO:0000256" key="9">
    <source>
        <dbReference type="ARBA" id="ARBA00023139"/>
    </source>
</evidence>
<keyword evidence="14" id="KW-0449">Lipoprotein</keyword>
<evidence type="ECO:0000256" key="3">
    <source>
        <dbReference type="ARBA" id="ARBA00019472"/>
    </source>
</evidence>
<evidence type="ECO:0000256" key="8">
    <source>
        <dbReference type="ARBA" id="ARBA00023136"/>
    </source>
</evidence>
<keyword evidence="13 16" id="KW-0807">Transducer</keyword>
<name>G1KRK5_ANOCA</name>
<evidence type="ECO:0000256" key="1">
    <source>
        <dbReference type="ARBA" id="ARBA00004651"/>
    </source>
</evidence>
<evidence type="ECO:0000256" key="5">
    <source>
        <dbReference type="ARBA" id="ARBA00022692"/>
    </source>
</evidence>
<evidence type="ECO:0000256" key="14">
    <source>
        <dbReference type="ARBA" id="ARBA00023288"/>
    </source>
</evidence>
<dbReference type="Proteomes" id="UP000001646">
    <property type="component" value="Chromosome 2"/>
</dbReference>
<dbReference type="PANTHER" id="PTHR24235:SF22">
    <property type="entry name" value="NEUROPEPTIDE Y RECEPTOR TYPE 2"/>
    <property type="match status" value="1"/>
</dbReference>
<evidence type="ECO:0000256" key="2">
    <source>
        <dbReference type="ARBA" id="ARBA00010663"/>
    </source>
</evidence>
<keyword evidence="8 17" id="KW-0472">Membrane</keyword>
<dbReference type="SMART" id="SM01381">
    <property type="entry name" value="7TM_GPCR_Srsx"/>
    <property type="match status" value="1"/>
</dbReference>
<evidence type="ECO:0000256" key="7">
    <source>
        <dbReference type="ARBA" id="ARBA00023040"/>
    </source>
</evidence>
<dbReference type="FunFam" id="1.20.1070.10:FF:000158">
    <property type="entry name" value="Neuropeptide Y receptor type 2"/>
    <property type="match status" value="1"/>
</dbReference>
<proteinExistence type="inferred from homology"/>
<evidence type="ECO:0000256" key="12">
    <source>
        <dbReference type="ARBA" id="ARBA00023180"/>
    </source>
</evidence>
<dbReference type="Ensembl" id="ENSACAT00000015812.4">
    <property type="protein sequence ID" value="ENSACAP00000015498.4"/>
    <property type="gene ID" value="ENSACAG00000015780.4"/>
</dbReference>
<keyword evidence="12" id="KW-0325">Glycoprotein</keyword>
<dbReference type="PANTHER" id="PTHR24235">
    <property type="entry name" value="NEUROPEPTIDE Y RECEPTOR"/>
    <property type="match status" value="1"/>
</dbReference>
<dbReference type="Pfam" id="PF00001">
    <property type="entry name" value="7tm_1"/>
    <property type="match status" value="1"/>
</dbReference>
<dbReference type="InterPro" id="IPR017452">
    <property type="entry name" value="GPCR_Rhodpsn_7TM"/>
</dbReference>
<evidence type="ECO:0000256" key="4">
    <source>
        <dbReference type="ARBA" id="ARBA00022475"/>
    </source>
</evidence>
<comment type="similarity">
    <text evidence="2 16">Belongs to the G-protein coupled receptor 1 family.</text>
</comment>
<evidence type="ECO:0000256" key="17">
    <source>
        <dbReference type="SAM" id="Phobius"/>
    </source>
</evidence>
<evidence type="ECO:0000259" key="18">
    <source>
        <dbReference type="PROSITE" id="PS50262"/>
    </source>
</evidence>
<comment type="subcellular location">
    <subcellularLocation>
        <location evidence="1">Cell membrane</location>
        <topology evidence="1">Multi-pass membrane protein</topology>
    </subcellularLocation>
</comment>
<keyword evidence="20" id="KW-1185">Reference proteome</keyword>
<feature type="transmembrane region" description="Helical" evidence="17">
    <location>
        <begin position="188"/>
        <end position="208"/>
    </location>
</feature>
<feature type="transmembrane region" description="Helical" evidence="17">
    <location>
        <begin position="73"/>
        <end position="98"/>
    </location>
</feature>
<reference evidence="19 20" key="1">
    <citation type="submission" date="2009-12" db="EMBL/GenBank/DDBJ databases">
        <title>The Genome Sequence of Anolis carolinensis (Green Anole Lizard).</title>
        <authorList>
            <consortium name="The Genome Sequencing Platform"/>
            <person name="Di Palma F."/>
            <person name="Alfoldi J."/>
            <person name="Heiman D."/>
            <person name="Young S."/>
            <person name="Grabherr M."/>
            <person name="Johnson J."/>
            <person name="Lander E.S."/>
            <person name="Lindblad-Toh K."/>
        </authorList>
    </citation>
    <scope>NUCLEOTIDE SEQUENCE [LARGE SCALE GENOMIC DNA]</scope>
    <source>
        <strain evidence="19 20">JBL SC #1</strain>
    </source>
</reference>
<keyword evidence="4" id="KW-1003">Cell membrane</keyword>
<dbReference type="GeneTree" id="ENSGT00940000155973"/>
<dbReference type="AlphaFoldDB" id="G1KRK5"/>
<feature type="transmembrane region" description="Helical" evidence="17">
    <location>
        <begin position="147"/>
        <end position="168"/>
    </location>
</feature>
<feature type="transmembrane region" description="Helical" evidence="17">
    <location>
        <begin position="239"/>
        <end position="265"/>
    </location>
</feature>
<evidence type="ECO:0000256" key="11">
    <source>
        <dbReference type="ARBA" id="ARBA00023170"/>
    </source>
</evidence>
<feature type="transmembrane region" description="Helical" evidence="17">
    <location>
        <begin position="324"/>
        <end position="347"/>
    </location>
</feature>
<dbReference type="HOGENOM" id="CLU_009579_6_1_1"/>
<protein>
    <recommendedName>
        <fullName evidence="3">Neuropeptide Y receptor type 2</fullName>
    </recommendedName>
    <alternativeName>
        <fullName evidence="15">NPY-Y2 receptor</fullName>
    </alternativeName>
</protein>
<dbReference type="GO" id="GO:0005929">
    <property type="term" value="C:cilium"/>
    <property type="evidence" value="ECO:0007669"/>
    <property type="project" value="UniProtKB-ARBA"/>
</dbReference>
<dbReference type="PROSITE" id="PS50262">
    <property type="entry name" value="G_PROTEIN_RECEP_F1_2"/>
    <property type="match status" value="1"/>
</dbReference>
<evidence type="ECO:0000256" key="10">
    <source>
        <dbReference type="ARBA" id="ARBA00023157"/>
    </source>
</evidence>
<evidence type="ECO:0000256" key="6">
    <source>
        <dbReference type="ARBA" id="ARBA00022989"/>
    </source>
</evidence>
<keyword evidence="9" id="KW-0564">Palmitate</keyword>
<feature type="domain" description="G-protein coupled receptors family 1 profile" evidence="18">
    <location>
        <begin position="89"/>
        <end position="344"/>
    </location>
</feature>
<dbReference type="Bgee" id="ENSACAG00000015780">
    <property type="expression patterns" value="Expressed in ovary and 5 other cell types or tissues"/>
</dbReference>
<keyword evidence="10" id="KW-1015">Disulfide bond</keyword>
<reference evidence="19" key="3">
    <citation type="submission" date="2025-09" db="UniProtKB">
        <authorList>
            <consortium name="Ensembl"/>
        </authorList>
    </citation>
    <scope>IDENTIFICATION</scope>
</reference>
<dbReference type="InterPro" id="IPR000276">
    <property type="entry name" value="GPCR_Rhodpsn"/>
</dbReference>
<dbReference type="InterPro" id="IPR001358">
    <property type="entry name" value="NPY2_rcpt"/>
</dbReference>
<dbReference type="InterPro" id="IPR000611">
    <property type="entry name" value="NPY_rcpt"/>
</dbReference>
<dbReference type="Gene3D" id="1.20.1070.10">
    <property type="entry name" value="Rhodopsin 7-helix transmembrane proteins"/>
    <property type="match status" value="1"/>
</dbReference>
<feature type="transmembrane region" description="Helical" evidence="17">
    <location>
        <begin position="286"/>
        <end position="304"/>
    </location>
</feature>
<dbReference type="PRINTS" id="PR01012">
    <property type="entry name" value="NRPEPTIDEYR"/>
</dbReference>
<sequence length="403" mass="46031">MRKLQTITLNTKETAQEHMGLLDQANNTIIVDERILDKKLFGWHTKSLVTASEGLQGSNDAMMDSTKILGVQVILIAAYSLIILLGFIGNSLVIYMIVKYKTMRTVTNFFIANLALADLMVDTLCLPFTLAYTLLDEWKFGAVLCHLVSYAQALSVHVSTLTLTVIALDRYRCIVFHLDSRISKKISFTIIAITWLVAAVLASPLAIFREYRFEEIPTINLRIAVCSEKWPSESRDATIYSLSMLLLQYVLPLSIICYAYIRIWFKLRSHISPTARNDSHCRRRKTTKMLVMVVVVFAVSWLPFHVFQLAIDLDLVLNFHDYKLLYTVFHVVAMCSTFANPLLYGWMNKNYRNGFLMFFRCQNKPERLYTEGSIRGRSYTFRATTLNGSIKHSTGNGQLPTQV</sequence>
<accession>G1KRK5</accession>
<keyword evidence="7 16" id="KW-0297">G-protein coupled receptor</keyword>
<dbReference type="InParanoid" id="G1KRK5"/>
<dbReference type="GO" id="GO:0007193">
    <property type="term" value="P:adenylate cyclase-inhibiting G protein-coupled receptor signaling pathway"/>
    <property type="evidence" value="ECO:0007669"/>
    <property type="project" value="UniProtKB-ARBA"/>
</dbReference>
<keyword evidence="11 16" id="KW-0675">Receptor</keyword>
<dbReference type="PRINTS" id="PR00237">
    <property type="entry name" value="GPCRRHODOPSN"/>
</dbReference>
<evidence type="ECO:0000256" key="16">
    <source>
        <dbReference type="RuleBase" id="RU000688"/>
    </source>
</evidence>
<dbReference type="GO" id="GO:0004983">
    <property type="term" value="F:neuropeptide Y receptor activity"/>
    <property type="evidence" value="ECO:0007669"/>
    <property type="project" value="InterPro"/>
</dbReference>
<reference evidence="19" key="2">
    <citation type="submission" date="2025-08" db="UniProtKB">
        <authorList>
            <consortium name="Ensembl"/>
        </authorList>
    </citation>
    <scope>IDENTIFICATION</scope>
</reference>
<evidence type="ECO:0000313" key="19">
    <source>
        <dbReference type="Ensembl" id="ENSACAP00000015498.4"/>
    </source>
</evidence>
<dbReference type="FunCoup" id="G1KRK5">
    <property type="interactions" value="31"/>
</dbReference>
<evidence type="ECO:0000256" key="13">
    <source>
        <dbReference type="ARBA" id="ARBA00023224"/>
    </source>
</evidence>
<dbReference type="SUPFAM" id="SSF81321">
    <property type="entry name" value="Family A G protein-coupled receptor-like"/>
    <property type="match status" value="1"/>
</dbReference>
<dbReference type="GO" id="GO:0005886">
    <property type="term" value="C:plasma membrane"/>
    <property type="evidence" value="ECO:0007669"/>
    <property type="project" value="UniProtKB-SubCell"/>
</dbReference>
<dbReference type="STRING" id="28377.ENSACAP00000015498"/>